<dbReference type="PIRSF" id="PIRSF012290">
    <property type="entry name" value="EutL_PduB"/>
    <property type="match status" value="1"/>
</dbReference>
<dbReference type="InterPro" id="IPR044870">
    <property type="entry name" value="BMC_CP"/>
</dbReference>
<accession>A0ABS6E9J5</accession>
<dbReference type="NCBIfam" id="TIGR04501">
    <property type="entry name" value="microcomp_PduB"/>
    <property type="match status" value="1"/>
</dbReference>
<evidence type="ECO:0000313" key="3">
    <source>
        <dbReference type="Proteomes" id="UP000749471"/>
    </source>
</evidence>
<keyword evidence="3" id="KW-1185">Reference proteome</keyword>
<dbReference type="NCBIfam" id="NF011944">
    <property type="entry name" value="PRK15415.1"/>
    <property type="match status" value="1"/>
</dbReference>
<evidence type="ECO:0000259" key="1">
    <source>
        <dbReference type="PROSITE" id="PS51931"/>
    </source>
</evidence>
<reference evidence="2 3" key="1">
    <citation type="submission" date="2021-06" db="EMBL/GenBank/DDBJ databases">
        <authorList>
            <person name="Sun Q."/>
            <person name="Li D."/>
        </authorList>
    </citation>
    <scope>NUCLEOTIDE SEQUENCE [LARGE SCALE GENOMIC DNA]</scope>
    <source>
        <strain evidence="2 3">MSJ-40</strain>
    </source>
</reference>
<dbReference type="EMBL" id="JAHLPM010000010">
    <property type="protein sequence ID" value="MBU5438878.1"/>
    <property type="molecule type" value="Genomic_DNA"/>
</dbReference>
<dbReference type="InterPro" id="IPR030984">
    <property type="entry name" value="PduB"/>
</dbReference>
<gene>
    <name evidence="2" type="primary">pduB</name>
    <name evidence="2" type="ORF">KQI42_12695</name>
</gene>
<comment type="caution">
    <text evidence="2">The sequence shown here is derived from an EMBL/GenBank/DDBJ whole genome shotgun (WGS) entry which is preliminary data.</text>
</comment>
<name>A0ABS6E9J5_9FIRM</name>
<feature type="domain" description="BMC circularly permuted" evidence="1">
    <location>
        <begin position="130"/>
        <end position="240"/>
    </location>
</feature>
<dbReference type="PROSITE" id="PS51931">
    <property type="entry name" value="BMC_CP"/>
    <property type="match status" value="2"/>
</dbReference>
<evidence type="ECO:0000313" key="2">
    <source>
        <dbReference type="EMBL" id="MBU5438878.1"/>
    </source>
</evidence>
<protein>
    <submittedName>
        <fullName evidence="2">Propanediol utilization microcompartment protein PduB</fullName>
    </submittedName>
</protein>
<dbReference type="SMART" id="SM00877">
    <property type="entry name" value="BMC"/>
    <property type="match status" value="2"/>
</dbReference>
<organism evidence="2 3">
    <name type="scientific">Tissierella simiarum</name>
    <dbReference type="NCBI Taxonomy" id="2841534"/>
    <lineage>
        <taxon>Bacteria</taxon>
        <taxon>Bacillati</taxon>
        <taxon>Bacillota</taxon>
        <taxon>Tissierellia</taxon>
        <taxon>Tissierellales</taxon>
        <taxon>Tissierellaceae</taxon>
        <taxon>Tissierella</taxon>
    </lineage>
</organism>
<dbReference type="InterPro" id="IPR000249">
    <property type="entry name" value="BMC_dom"/>
</dbReference>
<feature type="domain" description="BMC circularly permuted" evidence="1">
    <location>
        <begin position="19"/>
        <end position="127"/>
    </location>
</feature>
<dbReference type="RefSeq" id="WP_216520324.1">
    <property type="nucleotide sequence ID" value="NZ_JAHLPM010000010.1"/>
</dbReference>
<sequence length="245" mass="25447">MNPEILEKVINGGSQEKITPITEFVGSTVGDTVGLVIANLDSQLRKQIGLDPKYRSVGFVSSRIGGASHIWAADDAVKATNTEIASIQFPRDMKGGAGRGATVIFASHDVSDARRAVEVMLKSVENHMGDIFTCDAGHIELHYTARASLALEAAYGASVGKSFGIVIGAPAAVGLVMADTALKTASVDVVSYLDVNSSGYSNQIAVTVIGDSGAVRQSVIAAKEVGLNVLKSMGQKPISLGVPTF</sequence>
<proteinExistence type="predicted"/>
<dbReference type="Proteomes" id="UP000749471">
    <property type="component" value="Unassembled WGS sequence"/>
</dbReference>
<dbReference type="Pfam" id="PF00936">
    <property type="entry name" value="BMC"/>
    <property type="match status" value="2"/>
</dbReference>
<dbReference type="InterPro" id="IPR009193">
    <property type="entry name" value="EutL_PduB"/>
</dbReference>